<dbReference type="SUPFAM" id="SSF55073">
    <property type="entry name" value="Nucleotide cyclase"/>
    <property type="match status" value="1"/>
</dbReference>
<feature type="transmembrane region" description="Helical" evidence="1">
    <location>
        <begin position="136"/>
        <end position="155"/>
    </location>
</feature>
<dbReference type="Proteomes" id="UP001521137">
    <property type="component" value="Unassembled WGS sequence"/>
</dbReference>
<keyword evidence="5" id="KW-1185">Reference proteome</keyword>
<dbReference type="InterPro" id="IPR043128">
    <property type="entry name" value="Rev_trsase/Diguanyl_cyclase"/>
</dbReference>
<dbReference type="PROSITE" id="PS50887">
    <property type="entry name" value="GGDEF"/>
    <property type="match status" value="1"/>
</dbReference>
<evidence type="ECO:0000256" key="1">
    <source>
        <dbReference type="SAM" id="Phobius"/>
    </source>
</evidence>
<dbReference type="SMART" id="SM00267">
    <property type="entry name" value="GGDEF"/>
    <property type="match status" value="1"/>
</dbReference>
<dbReference type="SMART" id="SM00052">
    <property type="entry name" value="EAL"/>
    <property type="match status" value="1"/>
</dbReference>
<sequence length="600" mass="68479">MISTSTERLPLRIIHVIYLVAGITALFAFFMYHIFWEKLGIGIVCGINAFFMSIVLYKSIKFKYVYWPHNLIAFVMTCSIIYTTYEQGFRGLVYVFPFIISLFFHLPFRRAVFTSSILAIGSLLACLNTINIKITLLLAVPIFITITLSIMYAIAVAKHKKELEFEAKQDYLTGLTNSRNLMNWLNQKIKELSYPQSLSIFYIDVDDFKSINDSYGNTLGDEVLQIISKRITNITTPPTYKYKIEGSTKVARIVSDEFVLANIDVHTLQNLQDICKILMEKICAPMCIRGIDLKVHVSIGVSSSNLKNTDTSDLMFQADQAMFKAKSIGKNQFVIFDNDLSTELELNNLILKRLKLAIKEQLFFLTFMPIYNQAKEVIGAEVLIRTSDKELSLHGPDKYIPIAEKMGLIKEIDLFVIEQAFIKIKTLQESLKNRDFTFAINISALELKNKKFPSQVGKLAQTYCISPHFIEFEITETSLVDHDKSSTEILIQLKNQGFKLSLDDFGTGYTAFNQLQHYPVDTLKIDRVFVSKISNSDKTKGSMIDVILSLAKLYELNVIAEGVEETYQMDYLLTKDCAQYQGYLLSKPVSWHDLVEMLNN</sequence>
<dbReference type="Gene3D" id="3.20.20.450">
    <property type="entry name" value="EAL domain"/>
    <property type="match status" value="1"/>
</dbReference>
<evidence type="ECO:0000313" key="4">
    <source>
        <dbReference type="EMBL" id="MCF2948404.1"/>
    </source>
</evidence>
<keyword evidence="1" id="KW-0472">Membrane</keyword>
<dbReference type="PANTHER" id="PTHR44757:SF2">
    <property type="entry name" value="BIOFILM ARCHITECTURE MAINTENANCE PROTEIN MBAA"/>
    <property type="match status" value="1"/>
</dbReference>
<dbReference type="CDD" id="cd01949">
    <property type="entry name" value="GGDEF"/>
    <property type="match status" value="1"/>
</dbReference>
<proteinExistence type="predicted"/>
<dbReference type="NCBIfam" id="TIGR00254">
    <property type="entry name" value="GGDEF"/>
    <property type="match status" value="1"/>
</dbReference>
<name>A0ABS9D671_9ALTE</name>
<dbReference type="Pfam" id="PF00990">
    <property type="entry name" value="GGDEF"/>
    <property type="match status" value="1"/>
</dbReference>
<evidence type="ECO:0000313" key="5">
    <source>
        <dbReference type="Proteomes" id="UP001521137"/>
    </source>
</evidence>
<gene>
    <name evidence="4" type="ORF">L0668_09825</name>
</gene>
<dbReference type="RefSeq" id="WP_235312166.1">
    <property type="nucleotide sequence ID" value="NZ_JAKGAS010000004.1"/>
</dbReference>
<dbReference type="EMBL" id="JAKGAS010000004">
    <property type="protein sequence ID" value="MCF2948404.1"/>
    <property type="molecule type" value="Genomic_DNA"/>
</dbReference>
<feature type="transmembrane region" description="Helical" evidence="1">
    <location>
        <begin position="12"/>
        <end position="33"/>
    </location>
</feature>
<protein>
    <submittedName>
        <fullName evidence="4">EAL domain-containing protein</fullName>
    </submittedName>
</protein>
<dbReference type="InterPro" id="IPR000160">
    <property type="entry name" value="GGDEF_dom"/>
</dbReference>
<dbReference type="InterPro" id="IPR001633">
    <property type="entry name" value="EAL_dom"/>
</dbReference>
<dbReference type="Pfam" id="PF00563">
    <property type="entry name" value="EAL"/>
    <property type="match status" value="1"/>
</dbReference>
<organism evidence="4 5">
    <name type="scientific">Paraglaciecola algarum</name>
    <dbReference type="NCBI Taxonomy" id="3050085"/>
    <lineage>
        <taxon>Bacteria</taxon>
        <taxon>Pseudomonadati</taxon>
        <taxon>Pseudomonadota</taxon>
        <taxon>Gammaproteobacteria</taxon>
        <taxon>Alteromonadales</taxon>
        <taxon>Alteromonadaceae</taxon>
        <taxon>Paraglaciecola</taxon>
    </lineage>
</organism>
<feature type="transmembrane region" description="Helical" evidence="1">
    <location>
        <begin position="64"/>
        <end position="82"/>
    </location>
</feature>
<reference evidence="4 5" key="1">
    <citation type="submission" date="2022-01" db="EMBL/GenBank/DDBJ databases">
        <title>Paraglaciecola sp. G1-23.</title>
        <authorList>
            <person name="Jin M.S."/>
            <person name="Han D.M."/>
            <person name="Kim H.M."/>
            <person name="Jeon C.O."/>
        </authorList>
    </citation>
    <scope>NUCLEOTIDE SEQUENCE [LARGE SCALE GENOMIC DNA]</scope>
    <source>
        <strain evidence="4 5">G1-23</strain>
    </source>
</reference>
<dbReference type="CDD" id="cd01948">
    <property type="entry name" value="EAL"/>
    <property type="match status" value="1"/>
</dbReference>
<dbReference type="PANTHER" id="PTHR44757">
    <property type="entry name" value="DIGUANYLATE CYCLASE DGCP"/>
    <property type="match status" value="1"/>
</dbReference>
<evidence type="ECO:0000259" key="3">
    <source>
        <dbReference type="PROSITE" id="PS50887"/>
    </source>
</evidence>
<comment type="caution">
    <text evidence="4">The sequence shown here is derived from an EMBL/GenBank/DDBJ whole genome shotgun (WGS) entry which is preliminary data.</text>
</comment>
<dbReference type="InterPro" id="IPR035919">
    <property type="entry name" value="EAL_sf"/>
</dbReference>
<dbReference type="InterPro" id="IPR052155">
    <property type="entry name" value="Biofilm_reg_signaling"/>
</dbReference>
<accession>A0ABS9D671</accession>
<dbReference type="InterPro" id="IPR029787">
    <property type="entry name" value="Nucleotide_cyclase"/>
</dbReference>
<feature type="domain" description="GGDEF" evidence="3">
    <location>
        <begin position="196"/>
        <end position="338"/>
    </location>
</feature>
<keyword evidence="1" id="KW-0812">Transmembrane</keyword>
<keyword evidence="1" id="KW-1133">Transmembrane helix</keyword>
<feature type="domain" description="EAL" evidence="2">
    <location>
        <begin position="347"/>
        <end position="600"/>
    </location>
</feature>
<feature type="transmembrane region" description="Helical" evidence="1">
    <location>
        <begin position="39"/>
        <end position="57"/>
    </location>
</feature>
<dbReference type="SUPFAM" id="SSF141868">
    <property type="entry name" value="EAL domain-like"/>
    <property type="match status" value="1"/>
</dbReference>
<dbReference type="PROSITE" id="PS50883">
    <property type="entry name" value="EAL"/>
    <property type="match status" value="1"/>
</dbReference>
<evidence type="ECO:0000259" key="2">
    <source>
        <dbReference type="PROSITE" id="PS50883"/>
    </source>
</evidence>
<dbReference type="Gene3D" id="3.30.70.270">
    <property type="match status" value="1"/>
</dbReference>
<feature type="transmembrane region" description="Helical" evidence="1">
    <location>
        <begin position="88"/>
        <end position="104"/>
    </location>
</feature>